<organism evidence="3 4">
    <name type="scientific">Roseibium limicola</name>
    <dbReference type="NCBI Taxonomy" id="2816037"/>
    <lineage>
        <taxon>Bacteria</taxon>
        <taxon>Pseudomonadati</taxon>
        <taxon>Pseudomonadota</taxon>
        <taxon>Alphaproteobacteria</taxon>
        <taxon>Hyphomicrobiales</taxon>
        <taxon>Stappiaceae</taxon>
        <taxon>Roseibium</taxon>
    </lineage>
</organism>
<dbReference type="GO" id="GO:0032981">
    <property type="term" value="P:mitochondrial respiratory chain complex I assembly"/>
    <property type="evidence" value="ECO:0007669"/>
    <property type="project" value="TreeGrafter"/>
</dbReference>
<keyword evidence="1" id="KW-0560">Oxidoreductase</keyword>
<dbReference type="InterPro" id="IPR006076">
    <property type="entry name" value="FAD-dep_OxRdtase"/>
</dbReference>
<dbReference type="PANTHER" id="PTHR13847:SF287">
    <property type="entry name" value="FAD-DEPENDENT OXIDOREDUCTASE DOMAIN-CONTAINING PROTEIN 1"/>
    <property type="match status" value="1"/>
</dbReference>
<dbReference type="Gene3D" id="3.30.9.10">
    <property type="entry name" value="D-Amino Acid Oxidase, subunit A, domain 2"/>
    <property type="match status" value="1"/>
</dbReference>
<dbReference type="EMBL" id="JAFLNF010000006">
    <property type="protein sequence ID" value="MBO0346374.1"/>
    <property type="molecule type" value="Genomic_DNA"/>
</dbReference>
<evidence type="ECO:0000313" key="3">
    <source>
        <dbReference type="EMBL" id="MBO0346374.1"/>
    </source>
</evidence>
<dbReference type="SUPFAM" id="SSF51905">
    <property type="entry name" value="FAD/NAD(P)-binding domain"/>
    <property type="match status" value="1"/>
</dbReference>
<feature type="domain" description="FAD dependent oxidoreductase" evidence="2">
    <location>
        <begin position="7"/>
        <end position="365"/>
    </location>
</feature>
<dbReference type="PANTHER" id="PTHR13847">
    <property type="entry name" value="SARCOSINE DEHYDROGENASE-RELATED"/>
    <property type="match status" value="1"/>
</dbReference>
<proteinExistence type="predicted"/>
<dbReference type="Pfam" id="PF01266">
    <property type="entry name" value="DAO"/>
    <property type="match status" value="1"/>
</dbReference>
<protein>
    <submittedName>
        <fullName evidence="3">FAD-binding oxidoreductase</fullName>
    </submittedName>
</protein>
<evidence type="ECO:0000256" key="1">
    <source>
        <dbReference type="ARBA" id="ARBA00023002"/>
    </source>
</evidence>
<accession>A0A939J9Y1</accession>
<evidence type="ECO:0000259" key="2">
    <source>
        <dbReference type="Pfam" id="PF01266"/>
    </source>
</evidence>
<keyword evidence="4" id="KW-1185">Reference proteome</keyword>
<dbReference type="AlphaFoldDB" id="A0A939J9Y1"/>
<dbReference type="Proteomes" id="UP000664779">
    <property type="component" value="Unassembled WGS sequence"/>
</dbReference>
<gene>
    <name evidence="3" type="ORF">J0X15_14160</name>
</gene>
<sequence>MGSRNADVVIIGGAAIGSSVAYHLAAARSGPMRILVIEADPTYQTCASARSAASIRQQFSSAINIEISLHGIDFLRRADEFLSVDGQGPLIELKEAGYLFLATPDKQSILQTNHALQTKLGADTRLLDQSDLSKKYPWLTTQDIAFGCHGTTGEGWFDGYGLMQGFRRKARSLGVGYVSAKAQTIRPEGNGWCIELSNGDVLSAGALINCAGASGGASLCRQVGLDLPIHTRKRCVFTFECREPLPDFPMLIDTTGTYVRPEGPNGFICGSAPAAGDDPDVATDDFDVNHTLFEEHIWPTLAERVPAFEAIRPGRAWAGHYDMNLFDYNAFIGAAPGLDNFYLALGFSGHGLQQSPAVGRGLAELVSTGGYQSMDLSSLGLQRYFDKQPLIERNVV</sequence>
<dbReference type="RefSeq" id="WP_206942037.1">
    <property type="nucleotide sequence ID" value="NZ_JAFLNF010000006.1"/>
</dbReference>
<dbReference type="GO" id="GO:0005737">
    <property type="term" value="C:cytoplasm"/>
    <property type="evidence" value="ECO:0007669"/>
    <property type="project" value="TreeGrafter"/>
</dbReference>
<dbReference type="InterPro" id="IPR036188">
    <property type="entry name" value="FAD/NAD-bd_sf"/>
</dbReference>
<evidence type="ECO:0000313" key="4">
    <source>
        <dbReference type="Proteomes" id="UP000664779"/>
    </source>
</evidence>
<name>A0A939J9Y1_9HYPH</name>
<dbReference type="GO" id="GO:0016491">
    <property type="term" value="F:oxidoreductase activity"/>
    <property type="evidence" value="ECO:0007669"/>
    <property type="project" value="UniProtKB-KW"/>
</dbReference>
<reference evidence="3" key="1">
    <citation type="submission" date="2021-03" db="EMBL/GenBank/DDBJ databases">
        <title>Roseibium sp. CAU 1637 isolated from Incheon.</title>
        <authorList>
            <person name="Kim W."/>
        </authorList>
    </citation>
    <scope>NUCLEOTIDE SEQUENCE</scope>
    <source>
        <strain evidence="3">CAU 1637</strain>
    </source>
</reference>
<comment type="caution">
    <text evidence="3">The sequence shown here is derived from an EMBL/GenBank/DDBJ whole genome shotgun (WGS) entry which is preliminary data.</text>
</comment>
<dbReference type="Gene3D" id="3.50.50.60">
    <property type="entry name" value="FAD/NAD(P)-binding domain"/>
    <property type="match status" value="1"/>
</dbReference>